<reference evidence="3 4" key="1">
    <citation type="submission" date="2019-01" db="EMBL/GenBank/DDBJ databases">
        <title>Coherence of Microcystis species and biogeography revealed through population genomics.</title>
        <authorList>
            <person name="Perez-Carrascal O.M."/>
            <person name="Terrat Y."/>
            <person name="Giani A."/>
            <person name="Fortin N."/>
            <person name="Tromas N."/>
            <person name="Shapiro B.J."/>
        </authorList>
    </citation>
    <scope>NUCLEOTIDE SEQUENCE [LARGE SCALE GENOMIC DNA]</scope>
    <source>
        <strain evidence="3">Ma_MB_S_20031200_S102</strain>
    </source>
</reference>
<name>A0A552EHA7_MICAE</name>
<organism evidence="3 4">
    <name type="scientific">Microcystis aeruginosa Ma_MB_S_20031200_S102</name>
    <dbReference type="NCBI Taxonomy" id="2486254"/>
    <lineage>
        <taxon>Bacteria</taxon>
        <taxon>Bacillati</taxon>
        <taxon>Cyanobacteriota</taxon>
        <taxon>Cyanophyceae</taxon>
        <taxon>Oscillatoriophycideae</taxon>
        <taxon>Chroococcales</taxon>
        <taxon>Microcystaceae</taxon>
        <taxon>Microcystis</taxon>
    </lineage>
</organism>
<keyword evidence="1" id="KW-0597">Phosphoprotein</keyword>
<evidence type="ECO:0000259" key="2">
    <source>
        <dbReference type="PROSITE" id="PS50110"/>
    </source>
</evidence>
<accession>A0A552EHA7</accession>
<dbReference type="SUPFAM" id="SSF52172">
    <property type="entry name" value="CheY-like"/>
    <property type="match status" value="1"/>
</dbReference>
<feature type="domain" description="Response regulatory" evidence="2">
    <location>
        <begin position="6"/>
        <end position="138"/>
    </location>
</feature>
<dbReference type="EMBL" id="SFBI01000143">
    <property type="protein sequence ID" value="TRU33878.1"/>
    <property type="molecule type" value="Genomic_DNA"/>
</dbReference>
<evidence type="ECO:0000313" key="3">
    <source>
        <dbReference type="EMBL" id="TRU33878.1"/>
    </source>
</evidence>
<dbReference type="AlphaFoldDB" id="A0A552EHA7"/>
<evidence type="ECO:0000313" key="4">
    <source>
        <dbReference type="Proteomes" id="UP000317708"/>
    </source>
</evidence>
<dbReference type="InterPro" id="IPR001789">
    <property type="entry name" value="Sig_transdc_resp-reg_receiver"/>
</dbReference>
<protein>
    <submittedName>
        <fullName evidence="3">Response regulator</fullName>
    </submittedName>
</protein>
<dbReference type="InterPro" id="IPR011006">
    <property type="entry name" value="CheY-like_superfamily"/>
</dbReference>
<dbReference type="Proteomes" id="UP000317708">
    <property type="component" value="Unassembled WGS sequence"/>
</dbReference>
<dbReference type="PROSITE" id="PS50110">
    <property type="entry name" value="RESPONSE_REGULATORY"/>
    <property type="match status" value="1"/>
</dbReference>
<dbReference type="Gene3D" id="3.40.50.2300">
    <property type="match status" value="1"/>
</dbReference>
<feature type="modified residue" description="4-aspartylphosphate" evidence="1">
    <location>
        <position position="59"/>
    </location>
</feature>
<comment type="caution">
    <text evidence="3">The sequence shown here is derived from an EMBL/GenBank/DDBJ whole genome shotgun (WGS) entry which is preliminary data.</text>
</comment>
<gene>
    <name evidence="3" type="ORF">EWV92_16505</name>
</gene>
<evidence type="ECO:0000256" key="1">
    <source>
        <dbReference type="PROSITE-ProRule" id="PRU00169"/>
    </source>
</evidence>
<proteinExistence type="predicted"/>
<dbReference type="GO" id="GO:0000160">
    <property type="term" value="P:phosphorelay signal transduction system"/>
    <property type="evidence" value="ECO:0007669"/>
    <property type="project" value="InterPro"/>
</dbReference>
<sequence>MTMKSKILFVDDELTNMNSFILELQLTLTDYEVVQKRDVDSGFKYLEENYGEIKLLILDILMPSGKITENMDTADGVETGLRFLEKVRERFSDCISILIFTNTRNDMTKKAEDSKKLRILYKQDLLPFELAEEIQKILTD</sequence>